<feature type="domain" description="Multidrug resistance protein MdtA-like C-terminal permuted SH3" evidence="16">
    <location>
        <begin position="289"/>
        <end position="349"/>
    </location>
</feature>
<evidence type="ECO:0000259" key="15">
    <source>
        <dbReference type="Pfam" id="PF25944"/>
    </source>
</evidence>
<keyword evidence="8" id="KW-0472">Membrane</keyword>
<dbReference type="Gene3D" id="1.10.287.470">
    <property type="entry name" value="Helix hairpin bin"/>
    <property type="match status" value="1"/>
</dbReference>
<evidence type="ECO:0000259" key="13">
    <source>
        <dbReference type="Pfam" id="PF25876"/>
    </source>
</evidence>
<feature type="chain" id="PRO_5019249639" evidence="12">
    <location>
        <begin position="18"/>
        <end position="383"/>
    </location>
</feature>
<dbReference type="SMR" id="A0A411MN69"/>
<keyword evidence="7" id="KW-0175">Coiled coil</keyword>
<evidence type="ECO:0000259" key="14">
    <source>
        <dbReference type="Pfam" id="PF25917"/>
    </source>
</evidence>
<keyword evidence="10" id="KW-0449">Lipoprotein</keyword>
<evidence type="ECO:0000256" key="5">
    <source>
        <dbReference type="ARBA" id="ARBA00022519"/>
    </source>
</evidence>
<evidence type="ECO:0000259" key="16">
    <source>
        <dbReference type="Pfam" id="PF25967"/>
    </source>
</evidence>
<evidence type="ECO:0000256" key="9">
    <source>
        <dbReference type="ARBA" id="ARBA00023139"/>
    </source>
</evidence>
<evidence type="ECO:0000256" key="3">
    <source>
        <dbReference type="ARBA" id="ARBA00022448"/>
    </source>
</evidence>
<accession>A0A411MN69</accession>
<dbReference type="EMBL" id="CP035952">
    <property type="protein sequence ID" value="QBF28265.1"/>
    <property type="molecule type" value="Genomic_DNA"/>
</dbReference>
<dbReference type="InterPro" id="IPR058626">
    <property type="entry name" value="MdtA-like_b-barrel"/>
</dbReference>
<evidence type="ECO:0000256" key="10">
    <source>
        <dbReference type="ARBA" id="ARBA00023288"/>
    </source>
</evidence>
<keyword evidence="9" id="KW-0564">Palmitate</keyword>
<keyword evidence="3" id="KW-0813">Transport</keyword>
<feature type="domain" description="Multidrug resistance protein MdtA-like alpha-helical hairpin" evidence="13">
    <location>
        <begin position="96"/>
        <end position="157"/>
    </location>
</feature>
<dbReference type="InterPro" id="IPR006143">
    <property type="entry name" value="RND_pump_MFP"/>
</dbReference>
<dbReference type="Gene3D" id="2.40.50.100">
    <property type="match status" value="1"/>
</dbReference>
<dbReference type="PANTHER" id="PTHR30158:SF3">
    <property type="entry name" value="MULTIDRUG EFFLUX PUMP SUBUNIT ACRA-RELATED"/>
    <property type="match status" value="1"/>
</dbReference>
<dbReference type="FunFam" id="2.40.420.20:FF:000001">
    <property type="entry name" value="Efflux RND transporter periplasmic adaptor subunit"/>
    <property type="match status" value="1"/>
</dbReference>
<keyword evidence="18" id="KW-1185">Reference proteome</keyword>
<dbReference type="PANTHER" id="PTHR30158">
    <property type="entry name" value="ACRA/E-RELATED COMPONENT OF DRUG EFFLUX TRANSPORTER"/>
    <property type="match status" value="1"/>
</dbReference>
<dbReference type="InterPro" id="IPR058624">
    <property type="entry name" value="MdtA-like_HH"/>
</dbReference>
<name>A0A411MN69_9PSED</name>
<evidence type="ECO:0000256" key="11">
    <source>
        <dbReference type="SAM" id="MobiDB-lite"/>
    </source>
</evidence>
<dbReference type="InterPro" id="IPR058625">
    <property type="entry name" value="MdtA-like_BSH"/>
</dbReference>
<evidence type="ECO:0000256" key="1">
    <source>
        <dbReference type="ARBA" id="ARBA00004519"/>
    </source>
</evidence>
<protein>
    <submittedName>
        <fullName evidence="17">MexA family multidrug efflux RND transporter periplasmic adaptor subunit</fullName>
    </submittedName>
</protein>
<dbReference type="GO" id="GO:0005886">
    <property type="term" value="C:plasma membrane"/>
    <property type="evidence" value="ECO:0007669"/>
    <property type="project" value="UniProtKB-SubCell"/>
</dbReference>
<dbReference type="Pfam" id="PF25917">
    <property type="entry name" value="BSH_RND"/>
    <property type="match status" value="1"/>
</dbReference>
<dbReference type="Pfam" id="PF25944">
    <property type="entry name" value="Beta-barrel_RND"/>
    <property type="match status" value="1"/>
</dbReference>
<dbReference type="FunFam" id="2.40.30.170:FF:000001">
    <property type="entry name" value="Multidrug resistance efflux transporter MdtE"/>
    <property type="match status" value="1"/>
</dbReference>
<dbReference type="AlphaFoldDB" id="A0A411MN69"/>
<dbReference type="Gene3D" id="2.40.420.20">
    <property type="match status" value="1"/>
</dbReference>
<feature type="domain" description="Multidrug resistance protein MdtA-like barrel-sandwich hybrid" evidence="14">
    <location>
        <begin position="61"/>
        <end position="190"/>
    </location>
</feature>
<comment type="similarity">
    <text evidence="2">Belongs to the membrane fusion protein (MFP) (TC 8.A.1) family.</text>
</comment>
<gene>
    <name evidence="17" type="primary">mexA</name>
    <name evidence="17" type="ORF">EXN22_22190</name>
</gene>
<organism evidence="17 18">
    <name type="scientific">Pseudomonas tructae</name>
    <dbReference type="NCBI Taxonomy" id="2518644"/>
    <lineage>
        <taxon>Bacteria</taxon>
        <taxon>Pseudomonadati</taxon>
        <taxon>Pseudomonadota</taxon>
        <taxon>Gammaproteobacteria</taxon>
        <taxon>Pseudomonadales</taxon>
        <taxon>Pseudomonadaceae</taxon>
        <taxon>Pseudomonas</taxon>
    </lineage>
</organism>
<dbReference type="GO" id="GO:0046677">
    <property type="term" value="P:response to antibiotic"/>
    <property type="evidence" value="ECO:0007669"/>
    <property type="project" value="TreeGrafter"/>
</dbReference>
<evidence type="ECO:0000256" key="8">
    <source>
        <dbReference type="ARBA" id="ARBA00023136"/>
    </source>
</evidence>
<keyword evidence="4" id="KW-1003">Cell membrane</keyword>
<dbReference type="KEGG" id="ptk:EXN22_22190"/>
<sequence>MQFKPAVTALVSAVALATLLSGCKKEEAAPAAQAPQVGVVTLQTQAYTLTSDLPGRTTAYRIAEVRPQVNGIILKRLFKEGSEVKEGQQLYQIDPSVYEATLTSAQANLQSTRSLAERYKQLVAEQAVSRQEYDDANAKRLQAEASLRSAQIDLRYTKVLAPLSGRIGRSTVTEGALVNNGQADAMAVIQQLDPIYVDVTQSSAELLKLRRELESGQLQKVGDNAAKVTLTLEDGSTYGKDGRLEFSEVSVDQTTGSVTLRAVFPNPEHNLLPGMFVHARLAAGVNSAAILAPQQGVTRDLKGQPTALIVNQDNKVELRQLKASRTVGSDWLIQEGLNPGDRLITEGLQFVKPGVEVKVSDATNVKRAQPTQANASTAEAKGE</sequence>
<evidence type="ECO:0000256" key="12">
    <source>
        <dbReference type="SAM" id="SignalP"/>
    </source>
</evidence>
<comment type="subcellular location">
    <subcellularLocation>
        <location evidence="1">Cell inner membrane</location>
        <topology evidence="1">Lipid-anchor</topology>
    </subcellularLocation>
</comment>
<dbReference type="GO" id="GO:0009636">
    <property type="term" value="P:response to toxic substance"/>
    <property type="evidence" value="ECO:0007669"/>
    <property type="project" value="UniProtKB-ARBA"/>
</dbReference>
<dbReference type="PROSITE" id="PS51257">
    <property type="entry name" value="PROKAR_LIPOPROTEIN"/>
    <property type="match status" value="1"/>
</dbReference>
<dbReference type="NCBIfam" id="TIGR01730">
    <property type="entry name" value="RND_mfp"/>
    <property type="match status" value="1"/>
</dbReference>
<evidence type="ECO:0000313" key="18">
    <source>
        <dbReference type="Proteomes" id="UP000291130"/>
    </source>
</evidence>
<evidence type="ECO:0000256" key="7">
    <source>
        <dbReference type="ARBA" id="ARBA00023054"/>
    </source>
</evidence>
<dbReference type="GO" id="GO:0022857">
    <property type="term" value="F:transmembrane transporter activity"/>
    <property type="evidence" value="ECO:0007669"/>
    <property type="project" value="InterPro"/>
</dbReference>
<evidence type="ECO:0000256" key="4">
    <source>
        <dbReference type="ARBA" id="ARBA00022475"/>
    </source>
</evidence>
<evidence type="ECO:0000256" key="6">
    <source>
        <dbReference type="ARBA" id="ARBA00022729"/>
    </source>
</evidence>
<feature type="signal peptide" evidence="12">
    <location>
        <begin position="1"/>
        <end position="17"/>
    </location>
</feature>
<dbReference type="Pfam" id="PF25876">
    <property type="entry name" value="HH_MFP_RND"/>
    <property type="match status" value="1"/>
</dbReference>
<dbReference type="Gene3D" id="2.40.30.170">
    <property type="match status" value="1"/>
</dbReference>
<dbReference type="RefSeq" id="WP_130266076.1">
    <property type="nucleotide sequence ID" value="NZ_CP035952.1"/>
</dbReference>
<keyword evidence="5" id="KW-0997">Cell inner membrane</keyword>
<dbReference type="GO" id="GO:0042908">
    <property type="term" value="P:xenobiotic transport"/>
    <property type="evidence" value="ECO:0007669"/>
    <property type="project" value="UniProtKB-ARBA"/>
</dbReference>
<dbReference type="Proteomes" id="UP000291130">
    <property type="component" value="Chromosome"/>
</dbReference>
<feature type="domain" description="Multidrug resistance protein MdtA-like beta-barrel" evidence="15">
    <location>
        <begin position="194"/>
        <end position="284"/>
    </location>
</feature>
<evidence type="ECO:0000256" key="2">
    <source>
        <dbReference type="ARBA" id="ARBA00009477"/>
    </source>
</evidence>
<keyword evidence="6 12" id="KW-0732">Signal</keyword>
<reference evidence="17 18" key="1">
    <citation type="submission" date="2019-02" db="EMBL/GenBank/DDBJ databases">
        <title>Complete genome sequence of Pseudomonas sp. SNU WT1 isolated from rainbow trout.</title>
        <authorList>
            <person name="Oh W.T."/>
            <person name="Park S.C."/>
        </authorList>
    </citation>
    <scope>NUCLEOTIDE SEQUENCE [LARGE SCALE GENOMIC DNA]</scope>
    <source>
        <strain evidence="17 18">SNU WT1</strain>
    </source>
</reference>
<dbReference type="SUPFAM" id="SSF111369">
    <property type="entry name" value="HlyD-like secretion proteins"/>
    <property type="match status" value="1"/>
</dbReference>
<feature type="region of interest" description="Disordered" evidence="11">
    <location>
        <begin position="362"/>
        <end position="383"/>
    </location>
</feature>
<dbReference type="OrthoDB" id="9800613at2"/>
<dbReference type="Pfam" id="PF25967">
    <property type="entry name" value="RND-MFP_C"/>
    <property type="match status" value="1"/>
</dbReference>
<dbReference type="InterPro" id="IPR058627">
    <property type="entry name" value="MdtA-like_C"/>
</dbReference>
<proteinExistence type="inferred from homology"/>
<evidence type="ECO:0000313" key="17">
    <source>
        <dbReference type="EMBL" id="QBF28265.1"/>
    </source>
</evidence>